<feature type="transmembrane region" description="Helical" evidence="6">
    <location>
        <begin position="123"/>
        <end position="152"/>
    </location>
</feature>
<dbReference type="InterPro" id="IPR001789">
    <property type="entry name" value="Sig_transdc_resp-reg_receiver"/>
</dbReference>
<keyword evidence="9" id="KW-0808">Transferase</keyword>
<evidence type="ECO:0000256" key="1">
    <source>
        <dbReference type="ARBA" id="ARBA00000085"/>
    </source>
</evidence>
<dbReference type="SUPFAM" id="SSF55874">
    <property type="entry name" value="ATPase domain of HSP90 chaperone/DNA topoisomerase II/histidine kinase"/>
    <property type="match status" value="1"/>
</dbReference>
<keyword evidence="9" id="KW-0418">Kinase</keyword>
<dbReference type="SMART" id="SM00448">
    <property type="entry name" value="REC"/>
    <property type="match status" value="1"/>
</dbReference>
<evidence type="ECO:0000259" key="8">
    <source>
        <dbReference type="PROSITE" id="PS50110"/>
    </source>
</evidence>
<keyword evidence="5" id="KW-0175">Coiled coil</keyword>
<dbReference type="PROSITE" id="PS50109">
    <property type="entry name" value="HIS_KIN"/>
    <property type="match status" value="1"/>
</dbReference>
<dbReference type="GO" id="GO:0000155">
    <property type="term" value="F:phosphorelay sensor kinase activity"/>
    <property type="evidence" value="ECO:0007669"/>
    <property type="project" value="InterPro"/>
</dbReference>
<feature type="domain" description="Response regulatory" evidence="8">
    <location>
        <begin position="458"/>
        <end position="569"/>
    </location>
</feature>
<feature type="transmembrane region" description="Helical" evidence="6">
    <location>
        <begin position="172"/>
        <end position="191"/>
    </location>
</feature>
<dbReference type="PROSITE" id="PS50110">
    <property type="entry name" value="RESPONSE_REGULATORY"/>
    <property type="match status" value="1"/>
</dbReference>
<evidence type="ECO:0000256" key="6">
    <source>
        <dbReference type="SAM" id="Phobius"/>
    </source>
</evidence>
<dbReference type="InterPro" id="IPR004358">
    <property type="entry name" value="Sig_transdc_His_kin-like_C"/>
</dbReference>
<dbReference type="SMART" id="SM00387">
    <property type="entry name" value="HATPase_c"/>
    <property type="match status" value="1"/>
</dbReference>
<reference evidence="9 10" key="1">
    <citation type="submission" date="2017-09" db="EMBL/GenBank/DDBJ databases">
        <authorList>
            <person name="Ehlers B."/>
            <person name="Leendertz F.H."/>
        </authorList>
    </citation>
    <scope>NUCLEOTIDE SEQUENCE [LARGE SCALE GENOMIC DNA]</scope>
    <source>
        <strain evidence="9 10">CGMCC 1.10978</strain>
    </source>
</reference>
<dbReference type="InterPro" id="IPR011006">
    <property type="entry name" value="CheY-like_superfamily"/>
</dbReference>
<dbReference type="PANTHER" id="PTHR43065">
    <property type="entry name" value="SENSOR HISTIDINE KINASE"/>
    <property type="match status" value="1"/>
</dbReference>
<dbReference type="Gene3D" id="1.10.287.130">
    <property type="match status" value="1"/>
</dbReference>
<keyword evidence="3 4" id="KW-0597">Phosphoprotein</keyword>
<protein>
    <recommendedName>
        <fullName evidence="2">histidine kinase</fullName>
        <ecNumber evidence="2">2.7.13.3</ecNumber>
    </recommendedName>
</protein>
<gene>
    <name evidence="9" type="ORF">SAMN06296416_10359</name>
</gene>
<dbReference type="CDD" id="cd00156">
    <property type="entry name" value="REC"/>
    <property type="match status" value="1"/>
</dbReference>
<dbReference type="EMBL" id="OCND01000003">
    <property type="protein sequence ID" value="SOD54044.1"/>
    <property type="molecule type" value="Genomic_DNA"/>
</dbReference>
<dbReference type="Gene3D" id="3.30.565.10">
    <property type="entry name" value="Histidine kinase-like ATPase, C-terminal domain"/>
    <property type="match status" value="1"/>
</dbReference>
<feature type="modified residue" description="4-aspartylphosphate" evidence="4">
    <location>
        <position position="509"/>
    </location>
</feature>
<dbReference type="InterPro" id="IPR003594">
    <property type="entry name" value="HATPase_dom"/>
</dbReference>
<comment type="catalytic activity">
    <reaction evidence="1">
        <text>ATP + protein L-histidine = ADP + protein N-phospho-L-histidine.</text>
        <dbReference type="EC" id="2.7.13.3"/>
    </reaction>
</comment>
<dbReference type="Pfam" id="PF00072">
    <property type="entry name" value="Response_reg"/>
    <property type="match status" value="1"/>
</dbReference>
<accession>A0A286D614</accession>
<dbReference type="PANTHER" id="PTHR43065:SF42">
    <property type="entry name" value="TWO-COMPONENT SENSOR PPRA"/>
    <property type="match status" value="1"/>
</dbReference>
<keyword evidence="6" id="KW-1133">Transmembrane helix</keyword>
<dbReference type="Proteomes" id="UP000219374">
    <property type="component" value="Unassembled WGS sequence"/>
</dbReference>
<keyword evidence="10" id="KW-1185">Reference proteome</keyword>
<dbReference type="InterPro" id="IPR036890">
    <property type="entry name" value="HATPase_C_sf"/>
</dbReference>
<dbReference type="InterPro" id="IPR003661">
    <property type="entry name" value="HisK_dim/P_dom"/>
</dbReference>
<evidence type="ECO:0000313" key="10">
    <source>
        <dbReference type="Proteomes" id="UP000219374"/>
    </source>
</evidence>
<evidence type="ECO:0000256" key="2">
    <source>
        <dbReference type="ARBA" id="ARBA00012438"/>
    </source>
</evidence>
<dbReference type="Gene3D" id="3.40.50.2300">
    <property type="match status" value="1"/>
</dbReference>
<keyword evidence="6" id="KW-0472">Membrane</keyword>
<feature type="transmembrane region" description="Helical" evidence="6">
    <location>
        <begin position="33"/>
        <end position="54"/>
    </location>
</feature>
<feature type="domain" description="Histidine kinase" evidence="7">
    <location>
        <begin position="239"/>
        <end position="444"/>
    </location>
</feature>
<evidence type="ECO:0000256" key="3">
    <source>
        <dbReference type="ARBA" id="ARBA00022553"/>
    </source>
</evidence>
<proteinExistence type="predicted"/>
<dbReference type="SUPFAM" id="SSF47384">
    <property type="entry name" value="Homodimeric domain of signal transducing histidine kinase"/>
    <property type="match status" value="1"/>
</dbReference>
<dbReference type="Pfam" id="PF02518">
    <property type="entry name" value="HATPase_c"/>
    <property type="match status" value="1"/>
</dbReference>
<organism evidence="9 10">
    <name type="scientific">Pseudoxanthomonas wuyuanensis</name>
    <dbReference type="NCBI Taxonomy" id="1073196"/>
    <lineage>
        <taxon>Bacteria</taxon>
        <taxon>Pseudomonadati</taxon>
        <taxon>Pseudomonadota</taxon>
        <taxon>Gammaproteobacteria</taxon>
        <taxon>Lysobacterales</taxon>
        <taxon>Lysobacteraceae</taxon>
        <taxon>Pseudoxanthomonas</taxon>
    </lineage>
</organism>
<feature type="transmembrane region" description="Helical" evidence="6">
    <location>
        <begin position="66"/>
        <end position="83"/>
    </location>
</feature>
<dbReference type="InterPro" id="IPR005467">
    <property type="entry name" value="His_kinase_dom"/>
</dbReference>
<sequence length="572" mass="62164">MSSHEASLDIGRRLLGWMGRVPVAAPQDRRNALMLQTILAIIGATALTMAVVSCTAADVAERRESFIALTISLYAWGCFWLLRKGLFRLSASLTVIGSLSLIGFTYLTYGLQAQSGLQMTHLMPLLFAGLLLGRTAVWWTAAANAVALAIGAWVDLAHATNAAAAAEVLPNLFLSGMNFLVLAVILDRLILSSQRAIQRSEELNATCMELEREIDEKERAYARLLHAQRMETIGRLSTGAAHDFNNILSIILGLATPLGKRGIPVDAILPGIRQAARRGAVVTRRLLSFSRTQAKQVSRFDLAEAVEEMRSLILPMFHDGIQVQLDIPPRGLAVEMDRDELELALLNMASNACDAMPQGGQFTLSIESSGTHALVHMIDTGIGMTQDVVARLFEPFFTTKPKDKGTGIGMAIVHRFIADVGGDIEVDSAPGQGTRICLHLPLAPHDPAAEAAAAEQRCILLVVNDQEILQLLETTLTAHSCRLIATRHGDEAISRLLQSTAAIDAVIADYDIPDTDGLMLLRQIGNMLPKAQRTLISDRFSTLPDEHGITRLPKPFTEQQLLDILRMARTSG</sequence>
<dbReference type="SUPFAM" id="SSF52172">
    <property type="entry name" value="CheY-like"/>
    <property type="match status" value="1"/>
</dbReference>
<dbReference type="InterPro" id="IPR036097">
    <property type="entry name" value="HisK_dim/P_sf"/>
</dbReference>
<keyword evidence="6" id="KW-0812">Transmembrane</keyword>
<evidence type="ECO:0000256" key="5">
    <source>
        <dbReference type="SAM" id="Coils"/>
    </source>
</evidence>
<dbReference type="EC" id="2.7.13.3" evidence="2"/>
<evidence type="ECO:0000313" key="9">
    <source>
        <dbReference type="EMBL" id="SOD54044.1"/>
    </source>
</evidence>
<dbReference type="AlphaFoldDB" id="A0A286D614"/>
<feature type="coiled-coil region" evidence="5">
    <location>
        <begin position="193"/>
        <end position="227"/>
    </location>
</feature>
<evidence type="ECO:0000259" key="7">
    <source>
        <dbReference type="PROSITE" id="PS50109"/>
    </source>
</evidence>
<evidence type="ECO:0000256" key="4">
    <source>
        <dbReference type="PROSITE-ProRule" id="PRU00169"/>
    </source>
</evidence>
<dbReference type="CDD" id="cd00082">
    <property type="entry name" value="HisKA"/>
    <property type="match status" value="1"/>
</dbReference>
<dbReference type="PRINTS" id="PR00344">
    <property type="entry name" value="BCTRLSENSOR"/>
</dbReference>
<name>A0A286D614_9GAMM</name>
<dbReference type="OrthoDB" id="9770473at2"/>
<feature type="transmembrane region" description="Helical" evidence="6">
    <location>
        <begin position="89"/>
        <end position="111"/>
    </location>
</feature>